<dbReference type="EMBL" id="JH992988">
    <property type="protein sequence ID" value="EKX47865.1"/>
    <property type="molecule type" value="Genomic_DNA"/>
</dbReference>
<dbReference type="GeneID" id="17304432"/>
<evidence type="ECO:0000256" key="1">
    <source>
        <dbReference type="ARBA" id="ARBA00004141"/>
    </source>
</evidence>
<organism evidence="7">
    <name type="scientific">Guillardia theta (strain CCMP2712)</name>
    <name type="common">Cryptophyte</name>
    <dbReference type="NCBI Taxonomy" id="905079"/>
    <lineage>
        <taxon>Eukaryota</taxon>
        <taxon>Cryptophyceae</taxon>
        <taxon>Pyrenomonadales</taxon>
        <taxon>Geminigeraceae</taxon>
        <taxon>Guillardia</taxon>
    </lineage>
</organism>
<keyword evidence="9" id="KW-1185">Reference proteome</keyword>
<evidence type="ECO:0000313" key="9">
    <source>
        <dbReference type="Proteomes" id="UP000011087"/>
    </source>
</evidence>
<dbReference type="RefSeq" id="XP_005834845.1">
    <property type="nucleotide sequence ID" value="XM_005834788.1"/>
</dbReference>
<evidence type="ECO:0000256" key="6">
    <source>
        <dbReference type="SAM" id="Phobius"/>
    </source>
</evidence>
<keyword evidence="5 6" id="KW-0472">Membrane</keyword>
<evidence type="ECO:0000256" key="2">
    <source>
        <dbReference type="ARBA" id="ARBA00008062"/>
    </source>
</evidence>
<feature type="transmembrane region" description="Helical" evidence="6">
    <location>
        <begin position="37"/>
        <end position="63"/>
    </location>
</feature>
<reference evidence="9" key="2">
    <citation type="submission" date="2012-11" db="EMBL/GenBank/DDBJ databases">
        <authorList>
            <person name="Kuo A."/>
            <person name="Curtis B.A."/>
            <person name="Tanifuji G."/>
            <person name="Burki F."/>
            <person name="Gruber A."/>
            <person name="Irimia M."/>
            <person name="Maruyama S."/>
            <person name="Arias M.C."/>
            <person name="Ball S.G."/>
            <person name="Gile G.H."/>
            <person name="Hirakawa Y."/>
            <person name="Hopkins J.F."/>
            <person name="Rensing S.A."/>
            <person name="Schmutz J."/>
            <person name="Symeonidi A."/>
            <person name="Elias M."/>
            <person name="Eveleigh R.J."/>
            <person name="Herman E.K."/>
            <person name="Klute M.J."/>
            <person name="Nakayama T."/>
            <person name="Obornik M."/>
            <person name="Reyes-Prieto A."/>
            <person name="Armbrust E.V."/>
            <person name="Aves S.J."/>
            <person name="Beiko R.G."/>
            <person name="Coutinho P."/>
            <person name="Dacks J.B."/>
            <person name="Durnford D.G."/>
            <person name="Fast N.M."/>
            <person name="Green B.R."/>
            <person name="Grisdale C."/>
            <person name="Hempe F."/>
            <person name="Henrissat B."/>
            <person name="Hoppner M.P."/>
            <person name="Ishida K.-I."/>
            <person name="Kim E."/>
            <person name="Koreny L."/>
            <person name="Kroth P.G."/>
            <person name="Liu Y."/>
            <person name="Malik S.-B."/>
            <person name="Maier U.G."/>
            <person name="McRose D."/>
            <person name="Mock T."/>
            <person name="Neilson J.A."/>
            <person name="Onodera N.T."/>
            <person name="Poole A.M."/>
            <person name="Pritham E.J."/>
            <person name="Richards T.A."/>
            <person name="Rocap G."/>
            <person name="Roy S.W."/>
            <person name="Sarai C."/>
            <person name="Schaack S."/>
            <person name="Shirato S."/>
            <person name="Slamovits C.H."/>
            <person name="Spencer D.F."/>
            <person name="Suzuki S."/>
            <person name="Worden A.Z."/>
            <person name="Zauner S."/>
            <person name="Barry K."/>
            <person name="Bell C."/>
            <person name="Bharti A.K."/>
            <person name="Crow J.A."/>
            <person name="Grimwood J."/>
            <person name="Kramer R."/>
            <person name="Lindquist E."/>
            <person name="Lucas S."/>
            <person name="Salamov A."/>
            <person name="McFadden G.I."/>
            <person name="Lane C.E."/>
            <person name="Keeling P.J."/>
            <person name="Gray M.W."/>
            <person name="Grigoriev I.V."/>
            <person name="Archibald J.M."/>
        </authorList>
    </citation>
    <scope>NUCLEOTIDE SEQUENCE</scope>
    <source>
        <strain evidence="9">CCMP2712</strain>
    </source>
</reference>
<dbReference type="InterPro" id="IPR038350">
    <property type="entry name" value="Orai_sf"/>
</dbReference>
<dbReference type="KEGG" id="gtt:GUITHDRAFT_106414"/>
<dbReference type="PaxDb" id="55529-EKX47865"/>
<gene>
    <name evidence="7" type="ORF">GUITHDRAFT_106414</name>
</gene>
<sequence length="182" mass="20064">MTVIAETSALIAGFQMIMFYELPQPSLTEYEFSSVLLAVWGLLCLFVACTNLCVLFAAMIIAVNMLDASSHETVGGATSPQGRRAPFSRDNPDGFIDDAQGMEILWQVRHEKRYIQVLNLFAVSIPFFVINVGITTFVKFYSSTCCLVVEVSFPSDGAFEMAIDAGKILNSPTERSVIVNVW</sequence>
<evidence type="ECO:0000256" key="3">
    <source>
        <dbReference type="ARBA" id="ARBA00022692"/>
    </source>
</evidence>
<evidence type="ECO:0000313" key="7">
    <source>
        <dbReference type="EMBL" id="EKX47865.1"/>
    </source>
</evidence>
<name>L1JIE8_GUITC</name>
<feature type="transmembrane region" description="Helical" evidence="6">
    <location>
        <begin position="117"/>
        <end position="138"/>
    </location>
</feature>
<comment type="similarity">
    <text evidence="2">Belongs to the Orai family.</text>
</comment>
<keyword evidence="3 6" id="KW-0812">Transmembrane</keyword>
<dbReference type="Proteomes" id="UP000011087">
    <property type="component" value="Unassembled WGS sequence"/>
</dbReference>
<evidence type="ECO:0000256" key="4">
    <source>
        <dbReference type="ARBA" id="ARBA00022989"/>
    </source>
</evidence>
<reference evidence="7 9" key="1">
    <citation type="journal article" date="2012" name="Nature">
        <title>Algal genomes reveal evolutionary mosaicism and the fate of nucleomorphs.</title>
        <authorList>
            <consortium name="DOE Joint Genome Institute"/>
            <person name="Curtis B.A."/>
            <person name="Tanifuji G."/>
            <person name="Burki F."/>
            <person name="Gruber A."/>
            <person name="Irimia M."/>
            <person name="Maruyama S."/>
            <person name="Arias M.C."/>
            <person name="Ball S.G."/>
            <person name="Gile G.H."/>
            <person name="Hirakawa Y."/>
            <person name="Hopkins J.F."/>
            <person name="Kuo A."/>
            <person name="Rensing S.A."/>
            <person name="Schmutz J."/>
            <person name="Symeonidi A."/>
            <person name="Elias M."/>
            <person name="Eveleigh R.J."/>
            <person name="Herman E.K."/>
            <person name="Klute M.J."/>
            <person name="Nakayama T."/>
            <person name="Obornik M."/>
            <person name="Reyes-Prieto A."/>
            <person name="Armbrust E.V."/>
            <person name="Aves S.J."/>
            <person name="Beiko R.G."/>
            <person name="Coutinho P."/>
            <person name="Dacks J.B."/>
            <person name="Durnford D.G."/>
            <person name="Fast N.M."/>
            <person name="Green B.R."/>
            <person name="Grisdale C.J."/>
            <person name="Hempel F."/>
            <person name="Henrissat B."/>
            <person name="Hoppner M.P."/>
            <person name="Ishida K."/>
            <person name="Kim E."/>
            <person name="Koreny L."/>
            <person name="Kroth P.G."/>
            <person name="Liu Y."/>
            <person name="Malik S.B."/>
            <person name="Maier U.G."/>
            <person name="McRose D."/>
            <person name="Mock T."/>
            <person name="Neilson J.A."/>
            <person name="Onodera N.T."/>
            <person name="Poole A.M."/>
            <person name="Pritham E.J."/>
            <person name="Richards T.A."/>
            <person name="Rocap G."/>
            <person name="Roy S.W."/>
            <person name="Sarai C."/>
            <person name="Schaack S."/>
            <person name="Shirato S."/>
            <person name="Slamovits C.H."/>
            <person name="Spencer D.F."/>
            <person name="Suzuki S."/>
            <person name="Worden A.Z."/>
            <person name="Zauner S."/>
            <person name="Barry K."/>
            <person name="Bell C."/>
            <person name="Bharti A.K."/>
            <person name="Crow J.A."/>
            <person name="Grimwood J."/>
            <person name="Kramer R."/>
            <person name="Lindquist E."/>
            <person name="Lucas S."/>
            <person name="Salamov A."/>
            <person name="McFadden G.I."/>
            <person name="Lane C.E."/>
            <person name="Keeling P.J."/>
            <person name="Gray M.W."/>
            <person name="Grigoriev I.V."/>
            <person name="Archibald J.M."/>
        </authorList>
    </citation>
    <scope>NUCLEOTIDE SEQUENCE</scope>
    <source>
        <strain evidence="7 9">CCMP2712</strain>
    </source>
</reference>
<dbReference type="AlphaFoldDB" id="L1JIE8"/>
<dbReference type="HOGENOM" id="CLU_1484683_0_0_1"/>
<dbReference type="InterPro" id="IPR012446">
    <property type="entry name" value="CRAC_channel"/>
</dbReference>
<dbReference type="Gene3D" id="1.20.140.140">
    <property type="entry name" value="Calcium release-activated calcium channel protein Orai"/>
    <property type="match status" value="1"/>
</dbReference>
<dbReference type="Pfam" id="PF07856">
    <property type="entry name" value="Orai-1"/>
    <property type="match status" value="1"/>
</dbReference>
<dbReference type="GO" id="GO:0016020">
    <property type="term" value="C:membrane"/>
    <property type="evidence" value="ECO:0007669"/>
    <property type="project" value="UniProtKB-SubCell"/>
</dbReference>
<accession>L1JIE8</accession>
<dbReference type="EnsemblProtists" id="EKX47865">
    <property type="protein sequence ID" value="EKX47865"/>
    <property type="gene ID" value="GUITHDRAFT_106414"/>
</dbReference>
<keyword evidence="4 6" id="KW-1133">Transmembrane helix</keyword>
<proteinExistence type="inferred from homology"/>
<comment type="subcellular location">
    <subcellularLocation>
        <location evidence="1">Membrane</location>
        <topology evidence="1">Multi-pass membrane protein</topology>
    </subcellularLocation>
</comment>
<reference evidence="8" key="3">
    <citation type="submission" date="2015-06" db="UniProtKB">
        <authorList>
            <consortium name="EnsemblProtists"/>
        </authorList>
    </citation>
    <scope>IDENTIFICATION</scope>
</reference>
<evidence type="ECO:0000313" key="8">
    <source>
        <dbReference type="EnsemblProtists" id="EKX47865"/>
    </source>
</evidence>
<protein>
    <submittedName>
        <fullName evidence="7 8">Uncharacterized protein</fullName>
    </submittedName>
</protein>
<evidence type="ECO:0000256" key="5">
    <source>
        <dbReference type="ARBA" id="ARBA00023136"/>
    </source>
</evidence>